<evidence type="ECO:0000313" key="2">
    <source>
        <dbReference type="Proteomes" id="UP000193689"/>
    </source>
</evidence>
<organism evidence="1 2">
    <name type="scientific">Pseudomassariella vexata</name>
    <dbReference type="NCBI Taxonomy" id="1141098"/>
    <lineage>
        <taxon>Eukaryota</taxon>
        <taxon>Fungi</taxon>
        <taxon>Dikarya</taxon>
        <taxon>Ascomycota</taxon>
        <taxon>Pezizomycotina</taxon>
        <taxon>Sordariomycetes</taxon>
        <taxon>Xylariomycetidae</taxon>
        <taxon>Amphisphaeriales</taxon>
        <taxon>Pseudomassariaceae</taxon>
        <taxon>Pseudomassariella</taxon>
    </lineage>
</organism>
<proteinExistence type="predicted"/>
<dbReference type="GeneID" id="63775830"/>
<dbReference type="InParanoid" id="A0A1Y2EAS0"/>
<reference evidence="1 2" key="1">
    <citation type="submission" date="2016-07" db="EMBL/GenBank/DDBJ databases">
        <title>Pervasive Adenine N6-methylation of Active Genes in Fungi.</title>
        <authorList>
            <consortium name="DOE Joint Genome Institute"/>
            <person name="Mondo S.J."/>
            <person name="Dannebaum R.O."/>
            <person name="Kuo R.C."/>
            <person name="Labutti K."/>
            <person name="Haridas S."/>
            <person name="Kuo A."/>
            <person name="Salamov A."/>
            <person name="Ahrendt S.R."/>
            <person name="Lipzen A."/>
            <person name="Sullivan W."/>
            <person name="Andreopoulos W.B."/>
            <person name="Clum A."/>
            <person name="Lindquist E."/>
            <person name="Daum C."/>
            <person name="Ramamoorthy G.K."/>
            <person name="Gryganskyi A."/>
            <person name="Culley D."/>
            <person name="Magnuson J.K."/>
            <person name="James T.Y."/>
            <person name="O'Malley M.A."/>
            <person name="Stajich J.E."/>
            <person name="Spatafora J.W."/>
            <person name="Visel A."/>
            <person name="Grigoriev I.V."/>
        </authorList>
    </citation>
    <scope>NUCLEOTIDE SEQUENCE [LARGE SCALE GENOMIC DNA]</scope>
    <source>
        <strain evidence="1 2">CBS 129021</strain>
    </source>
</reference>
<gene>
    <name evidence="1" type="ORF">BCR38DRAFT_423966</name>
</gene>
<dbReference type="AlphaFoldDB" id="A0A1Y2EAS0"/>
<dbReference type="EMBL" id="MCFJ01000003">
    <property type="protein sequence ID" value="ORY68661.1"/>
    <property type="molecule type" value="Genomic_DNA"/>
</dbReference>
<protein>
    <submittedName>
        <fullName evidence="1">Uncharacterized protein</fullName>
    </submittedName>
</protein>
<accession>A0A1Y2EAS0</accession>
<comment type="caution">
    <text evidence="1">The sequence shown here is derived from an EMBL/GenBank/DDBJ whole genome shotgun (WGS) entry which is preliminary data.</text>
</comment>
<dbReference type="Proteomes" id="UP000193689">
    <property type="component" value="Unassembled WGS sequence"/>
</dbReference>
<sequence length="154" mass="17475">MRSFLTQCLVFRPGDGESGKKNVVSREAARAGGRDLAASCALRLVHHDGRPGREIVDLESRDWWKGNWIFVIRTLLETRTRGGDRANPEHCARLRDACIPQLEREVRTPGNFRPVLHWAHGKGTRFISNLRHSYGMWSDCCCGRTYPPESSVCL</sequence>
<keyword evidence="2" id="KW-1185">Reference proteome</keyword>
<name>A0A1Y2EAS0_9PEZI</name>
<dbReference type="RefSeq" id="XP_040718948.1">
    <property type="nucleotide sequence ID" value="XM_040859618.1"/>
</dbReference>
<evidence type="ECO:0000313" key="1">
    <source>
        <dbReference type="EMBL" id="ORY68661.1"/>
    </source>
</evidence>